<gene>
    <name evidence="3" type="ORF">LPB140_01180</name>
</gene>
<evidence type="ECO:0000256" key="1">
    <source>
        <dbReference type="ARBA" id="ARBA00022729"/>
    </source>
</evidence>
<evidence type="ECO:0000259" key="2">
    <source>
        <dbReference type="Pfam" id="PF02563"/>
    </source>
</evidence>
<dbReference type="GO" id="GO:0015159">
    <property type="term" value="F:polysaccharide transmembrane transporter activity"/>
    <property type="evidence" value="ECO:0007669"/>
    <property type="project" value="InterPro"/>
</dbReference>
<dbReference type="EMBL" id="CP018154">
    <property type="protein sequence ID" value="APG61676.1"/>
    <property type="molecule type" value="Genomic_DNA"/>
</dbReference>
<dbReference type="PROSITE" id="PS51257">
    <property type="entry name" value="PROKAR_LIPOPROTEIN"/>
    <property type="match status" value="1"/>
</dbReference>
<feature type="domain" description="Polysaccharide export protein N-terminal" evidence="2">
    <location>
        <begin position="87"/>
        <end position="143"/>
    </location>
</feature>
<dbReference type="RefSeq" id="WP_072558322.1">
    <property type="nucleotide sequence ID" value="NZ_CP018154.1"/>
</dbReference>
<dbReference type="Pfam" id="PF02563">
    <property type="entry name" value="Poly_export"/>
    <property type="match status" value="1"/>
</dbReference>
<sequence length="409" mass="43995">MKQDQIYTYIAMICGLFSLSGCVTVQKPHNPVGAYWMPEQIDPVHDDRYDVEYANRANLTCHKKIFQPSDLGLTGAEDRSIISATPILGSGDQLAVRILGDKDRLSNIYVINADGNLYLPGLPPINIAGQNVMAAERTITNFMVAQGMARPLSSIVQLILVEHGSINVQMSGAVFSPGNRRVAERSAESKAASSLRMAIGDFNGMRTVAPALQAAGGVRPDANISQIYIVRNNKWAVVDMSAVLSGGNVPDIALADGDRIIVPSRNCADKDLIRPSAITAPGIRIFISNLTRSANNNAGAAIGKESTSLPYGTTMMDALVSGNCVGGSAMASDRWAVLVSRNPINGQSIVIRRRIEDLIHRADRDFVTPYLMPNDSVACYDSGMTNFREILGMMTDTVTPAIILSKVAQ</sequence>
<dbReference type="STRING" id="1913578.LPB140_01180"/>
<evidence type="ECO:0000313" key="3">
    <source>
        <dbReference type="EMBL" id="APG61676.1"/>
    </source>
</evidence>
<protein>
    <recommendedName>
        <fullName evidence="2">Polysaccharide export protein N-terminal domain-containing protein</fullName>
    </recommendedName>
</protein>
<dbReference type="AlphaFoldDB" id="A0A1L3J963"/>
<accession>A0A1L3J963</accession>
<dbReference type="Proteomes" id="UP000242561">
    <property type="component" value="Chromosome"/>
</dbReference>
<name>A0A1L3J963_9SPHN</name>
<dbReference type="PANTHER" id="PTHR33619:SF3">
    <property type="entry name" value="POLYSACCHARIDE EXPORT PROTEIN GFCE-RELATED"/>
    <property type="match status" value="1"/>
</dbReference>
<organism evidence="3 4">
    <name type="scientific">Sphingorhabdus lutea</name>
    <dbReference type="NCBI Taxonomy" id="1913578"/>
    <lineage>
        <taxon>Bacteria</taxon>
        <taxon>Pseudomonadati</taxon>
        <taxon>Pseudomonadota</taxon>
        <taxon>Alphaproteobacteria</taxon>
        <taxon>Sphingomonadales</taxon>
        <taxon>Sphingomonadaceae</taxon>
        <taxon>Sphingorhabdus</taxon>
    </lineage>
</organism>
<keyword evidence="1" id="KW-0732">Signal</keyword>
<evidence type="ECO:0000313" key="4">
    <source>
        <dbReference type="Proteomes" id="UP000242561"/>
    </source>
</evidence>
<reference evidence="3 4" key="1">
    <citation type="submission" date="2016-11" db="EMBL/GenBank/DDBJ databases">
        <title>Sphingorhabdus sp. LPB0140, isolated from marine environment.</title>
        <authorList>
            <person name="Kim E."/>
            <person name="Yi H."/>
        </authorList>
    </citation>
    <scope>NUCLEOTIDE SEQUENCE [LARGE SCALE GENOMIC DNA]</scope>
    <source>
        <strain evidence="3 4">LPB0140</strain>
    </source>
</reference>
<proteinExistence type="predicted"/>
<dbReference type="PANTHER" id="PTHR33619">
    <property type="entry name" value="POLYSACCHARIDE EXPORT PROTEIN GFCE-RELATED"/>
    <property type="match status" value="1"/>
</dbReference>
<dbReference type="InterPro" id="IPR049712">
    <property type="entry name" value="Poly_export"/>
</dbReference>
<dbReference type="InterPro" id="IPR003715">
    <property type="entry name" value="Poly_export_N"/>
</dbReference>
<dbReference type="Gene3D" id="3.10.560.10">
    <property type="entry name" value="Outer membrane lipoprotein wza domain like"/>
    <property type="match status" value="1"/>
</dbReference>
<keyword evidence="4" id="KW-1185">Reference proteome</keyword>
<dbReference type="KEGG" id="sphl:LPB140_01180"/>